<keyword evidence="3" id="KW-1185">Reference proteome</keyword>
<dbReference type="PANTHER" id="PTHR43441">
    <property type="entry name" value="RIBOSOMAL-PROTEIN-SERINE ACETYLTRANSFERASE"/>
    <property type="match status" value="1"/>
</dbReference>
<dbReference type="InterPro" id="IPR051908">
    <property type="entry name" value="Ribosomal_N-acetyltransferase"/>
</dbReference>
<dbReference type="PROSITE" id="PS51186">
    <property type="entry name" value="GNAT"/>
    <property type="match status" value="1"/>
</dbReference>
<dbReference type="SUPFAM" id="SSF55729">
    <property type="entry name" value="Acyl-CoA N-acyltransferases (Nat)"/>
    <property type="match status" value="1"/>
</dbReference>
<accession>A0A918UAR3</accession>
<dbReference type="GO" id="GO:1990189">
    <property type="term" value="F:protein N-terminal-serine acetyltransferase activity"/>
    <property type="evidence" value="ECO:0007669"/>
    <property type="project" value="TreeGrafter"/>
</dbReference>
<reference evidence="2" key="1">
    <citation type="journal article" date="2014" name="Int. J. Syst. Evol. Microbiol.">
        <title>Complete genome sequence of Corynebacterium casei LMG S-19264T (=DSM 44701T), isolated from a smear-ripened cheese.</title>
        <authorList>
            <consortium name="US DOE Joint Genome Institute (JGI-PGF)"/>
            <person name="Walter F."/>
            <person name="Albersmeier A."/>
            <person name="Kalinowski J."/>
            <person name="Ruckert C."/>
        </authorList>
    </citation>
    <scope>NUCLEOTIDE SEQUENCE</scope>
    <source>
        <strain evidence="2">KCTC 32182</strain>
    </source>
</reference>
<dbReference type="AlphaFoldDB" id="A0A918UAR3"/>
<protein>
    <recommendedName>
        <fullName evidence="1">N-acetyltransferase domain-containing protein</fullName>
    </recommendedName>
</protein>
<dbReference type="RefSeq" id="WP_215796353.1">
    <property type="nucleotide sequence ID" value="NZ_BMYX01000014.1"/>
</dbReference>
<dbReference type="EMBL" id="BMYX01000014">
    <property type="protein sequence ID" value="GGY20191.1"/>
    <property type="molecule type" value="Genomic_DNA"/>
</dbReference>
<sequence length="189" mass="21607">MELNEWEASVIVDLPPELNLNGFYLRQLALEDVADWYAYLRMPEVNEFTSWNLQSEKDLEPFVDSAKLFTPTSPIRLAIVDRKIGRLVGVIGFHTISDVNRSAEITYDLAPQYWGRGIGTEVCRTVTAWAHRTRGFLRIQGTTLETNARSESVLQRCGYQYEGLLRAYRMVRGVPGNFKMFSHLASDPD</sequence>
<feature type="domain" description="N-acetyltransferase" evidence="1">
    <location>
        <begin position="23"/>
        <end position="185"/>
    </location>
</feature>
<dbReference type="Pfam" id="PF13302">
    <property type="entry name" value="Acetyltransf_3"/>
    <property type="match status" value="1"/>
</dbReference>
<organism evidence="2 3">
    <name type="scientific">Paludibacterium paludis</name>
    <dbReference type="NCBI Taxonomy" id="1225769"/>
    <lineage>
        <taxon>Bacteria</taxon>
        <taxon>Pseudomonadati</taxon>
        <taxon>Pseudomonadota</taxon>
        <taxon>Betaproteobacteria</taxon>
        <taxon>Neisseriales</taxon>
        <taxon>Chromobacteriaceae</taxon>
        <taxon>Paludibacterium</taxon>
    </lineage>
</organism>
<evidence type="ECO:0000259" key="1">
    <source>
        <dbReference type="PROSITE" id="PS51186"/>
    </source>
</evidence>
<dbReference type="CDD" id="cd04301">
    <property type="entry name" value="NAT_SF"/>
    <property type="match status" value="1"/>
</dbReference>
<dbReference type="InterPro" id="IPR000182">
    <property type="entry name" value="GNAT_dom"/>
</dbReference>
<evidence type="ECO:0000313" key="3">
    <source>
        <dbReference type="Proteomes" id="UP000645257"/>
    </source>
</evidence>
<dbReference type="InterPro" id="IPR016181">
    <property type="entry name" value="Acyl_CoA_acyltransferase"/>
</dbReference>
<dbReference type="GO" id="GO:0005737">
    <property type="term" value="C:cytoplasm"/>
    <property type="evidence" value="ECO:0007669"/>
    <property type="project" value="TreeGrafter"/>
</dbReference>
<gene>
    <name evidence="2" type="ORF">GCM10011289_24650</name>
</gene>
<dbReference type="PANTHER" id="PTHR43441:SF11">
    <property type="entry name" value="RIBOSOMAL-PROTEIN-SERINE ACETYLTRANSFERASE"/>
    <property type="match status" value="1"/>
</dbReference>
<dbReference type="Proteomes" id="UP000645257">
    <property type="component" value="Unassembled WGS sequence"/>
</dbReference>
<proteinExistence type="predicted"/>
<dbReference type="GO" id="GO:0008999">
    <property type="term" value="F:protein-N-terminal-alanine acetyltransferase activity"/>
    <property type="evidence" value="ECO:0007669"/>
    <property type="project" value="TreeGrafter"/>
</dbReference>
<comment type="caution">
    <text evidence="2">The sequence shown here is derived from an EMBL/GenBank/DDBJ whole genome shotgun (WGS) entry which is preliminary data.</text>
</comment>
<name>A0A918UAR3_9NEIS</name>
<dbReference type="Gene3D" id="3.40.630.30">
    <property type="match status" value="1"/>
</dbReference>
<evidence type="ECO:0000313" key="2">
    <source>
        <dbReference type="EMBL" id="GGY20191.1"/>
    </source>
</evidence>
<reference evidence="2" key="2">
    <citation type="submission" date="2020-09" db="EMBL/GenBank/DDBJ databases">
        <authorList>
            <person name="Sun Q."/>
            <person name="Kim S."/>
        </authorList>
    </citation>
    <scope>NUCLEOTIDE SEQUENCE</scope>
    <source>
        <strain evidence="2">KCTC 32182</strain>
    </source>
</reference>